<comment type="function">
    <text evidence="5">Part of the twin-arginine translocation (Tat) system that transports large folded proteins containing a characteristic twin-arginine motif in their signal peptide across membranes.</text>
</comment>
<name>A0A2H6LQL5_9NOSO</name>
<gene>
    <name evidence="5" type="primary">tatC</name>
    <name evidence="7" type="ORF">NCWK1_5290</name>
</gene>
<evidence type="ECO:0000313" key="7">
    <source>
        <dbReference type="EMBL" id="GBE95502.1"/>
    </source>
</evidence>
<keyword evidence="5" id="KW-1003">Cell membrane</keyword>
<keyword evidence="4 5" id="KW-0472">Membrane</keyword>
<dbReference type="InterPro" id="IPR002033">
    <property type="entry name" value="TatC"/>
</dbReference>
<evidence type="ECO:0000313" key="8">
    <source>
        <dbReference type="Proteomes" id="UP000236527"/>
    </source>
</evidence>
<keyword evidence="8" id="KW-1185">Reference proteome</keyword>
<keyword evidence="5" id="KW-0653">Protein transport</keyword>
<feature type="transmembrane region" description="Helical" evidence="5">
    <location>
        <begin position="142"/>
        <end position="166"/>
    </location>
</feature>
<evidence type="ECO:0000256" key="6">
    <source>
        <dbReference type="SAM" id="MobiDB-lite"/>
    </source>
</evidence>
<evidence type="ECO:0000256" key="2">
    <source>
        <dbReference type="ARBA" id="ARBA00022692"/>
    </source>
</evidence>
<feature type="transmembrane region" description="Helical" evidence="5">
    <location>
        <begin position="246"/>
        <end position="266"/>
    </location>
</feature>
<proteinExistence type="inferred from homology"/>
<keyword evidence="5" id="KW-0813">Transport</keyword>
<dbReference type="GO" id="GO:0043953">
    <property type="term" value="P:protein transport by the Tat complex"/>
    <property type="evidence" value="ECO:0007669"/>
    <property type="project" value="UniProtKB-UniRule"/>
</dbReference>
<feature type="transmembrane region" description="Helical" evidence="5">
    <location>
        <begin position="186"/>
        <end position="210"/>
    </location>
</feature>
<dbReference type="GO" id="GO:0033281">
    <property type="term" value="C:TAT protein transport complex"/>
    <property type="evidence" value="ECO:0007669"/>
    <property type="project" value="UniProtKB-UniRule"/>
</dbReference>
<keyword evidence="5" id="KW-0811">Translocation</keyword>
<sequence length="271" mass="29444">MLPNSLLMTPSSEAETITNPNIDLEGQGNSDTDPLDELPGEVEMSLFDHLEELRQRIFYSLIAVVIFVIGCFLAVKPIVQLLEVPAAGVKFLQLAPGEYFFVSLKVAGYSGLVLSTPFILYQVIQFVLPGLTRRERRLVGPIVLGSSVLFIGGLVFAYSVLIPAALRFFISYGADVVEQLWSIDKYFEFILLLLFSTGLAFQIPIIQLLLGNLGIVSSDRMLSGWRYVIMAAVILGAVLTPSTDPLTQALLAGAVLGLYMGGIGLVKLTGK</sequence>
<reference evidence="8" key="1">
    <citation type="journal article" date="2018" name="Genome Announc.">
        <title>Draft Genome Sequence of the Nitrogen-Fixing and Hormogonia-Inducing Cyanobacterium Nostoc cycadae Strain WK-1, Isolated from the Coralloid Roots of Cycas revoluta.</title>
        <authorList>
            <person name="Kanesaki Y."/>
            <person name="Hirose M."/>
            <person name="Hirose Y."/>
            <person name="Fujisawa T."/>
            <person name="Nakamura Y."/>
            <person name="Watanabe S."/>
            <person name="Matsunaga S."/>
            <person name="Uchida H."/>
            <person name="Murakami A."/>
        </authorList>
    </citation>
    <scope>NUCLEOTIDE SEQUENCE [LARGE SCALE GENOMIC DNA]</scope>
    <source>
        <strain evidence="8">WK-1</strain>
    </source>
</reference>
<dbReference type="Proteomes" id="UP000236527">
    <property type="component" value="Unassembled WGS sequence"/>
</dbReference>
<protein>
    <recommendedName>
        <fullName evidence="5">Sec-independent protein translocase protein TatC</fullName>
    </recommendedName>
</protein>
<evidence type="ECO:0000256" key="1">
    <source>
        <dbReference type="ARBA" id="ARBA00004141"/>
    </source>
</evidence>
<comment type="subunit">
    <text evidence="5">Forms a complex with TatA.</text>
</comment>
<comment type="caution">
    <text evidence="7">The sequence shown here is derived from an EMBL/GenBank/DDBJ whole genome shotgun (WGS) entry which is preliminary data.</text>
</comment>
<dbReference type="InterPro" id="IPR019820">
    <property type="entry name" value="Sec-indep_translocase_CS"/>
</dbReference>
<feature type="transmembrane region" description="Helical" evidence="5">
    <location>
        <begin position="57"/>
        <end position="79"/>
    </location>
</feature>
<feature type="transmembrane region" description="Helical" evidence="5">
    <location>
        <begin position="99"/>
        <end position="121"/>
    </location>
</feature>
<dbReference type="PANTHER" id="PTHR30371">
    <property type="entry name" value="SEC-INDEPENDENT PROTEIN TRANSLOCASE PROTEIN TATC"/>
    <property type="match status" value="1"/>
</dbReference>
<dbReference type="GO" id="GO:0009977">
    <property type="term" value="F:proton motive force dependent protein transmembrane transporter activity"/>
    <property type="evidence" value="ECO:0007669"/>
    <property type="project" value="TreeGrafter"/>
</dbReference>
<dbReference type="AlphaFoldDB" id="A0A2H6LQL5"/>
<dbReference type="PANTHER" id="PTHR30371:SF0">
    <property type="entry name" value="SEC-INDEPENDENT PROTEIN TRANSLOCASE PROTEIN TATC, CHLOROPLASTIC-RELATED"/>
    <property type="match status" value="1"/>
</dbReference>
<dbReference type="Pfam" id="PF00902">
    <property type="entry name" value="TatC"/>
    <property type="match status" value="1"/>
</dbReference>
<evidence type="ECO:0000256" key="3">
    <source>
        <dbReference type="ARBA" id="ARBA00022989"/>
    </source>
</evidence>
<accession>A0A2H6LQL5</accession>
<comment type="similarity">
    <text evidence="5">Belongs to the TatC family.</text>
</comment>
<evidence type="ECO:0000256" key="5">
    <source>
        <dbReference type="HAMAP-Rule" id="MF_00902"/>
    </source>
</evidence>
<keyword evidence="2 5" id="KW-0812">Transmembrane</keyword>
<keyword evidence="3 5" id="KW-1133">Transmembrane helix</keyword>
<dbReference type="GO" id="GO:0065002">
    <property type="term" value="P:intracellular protein transmembrane transport"/>
    <property type="evidence" value="ECO:0007669"/>
    <property type="project" value="TreeGrafter"/>
</dbReference>
<dbReference type="PRINTS" id="PR01840">
    <property type="entry name" value="TATCFAMILY"/>
</dbReference>
<dbReference type="NCBIfam" id="TIGR00945">
    <property type="entry name" value="tatC"/>
    <property type="match status" value="1"/>
</dbReference>
<feature type="region of interest" description="Disordered" evidence="6">
    <location>
        <begin position="1"/>
        <end position="34"/>
    </location>
</feature>
<feature type="compositionally biased region" description="Polar residues" evidence="6">
    <location>
        <begin position="1"/>
        <end position="32"/>
    </location>
</feature>
<evidence type="ECO:0000256" key="4">
    <source>
        <dbReference type="ARBA" id="ARBA00023136"/>
    </source>
</evidence>
<dbReference type="PROSITE" id="PS01218">
    <property type="entry name" value="TATC"/>
    <property type="match status" value="1"/>
</dbReference>
<organism evidence="7 8">
    <name type="scientific">Nostoc cycadae WK-1</name>
    <dbReference type="NCBI Taxonomy" id="1861711"/>
    <lineage>
        <taxon>Bacteria</taxon>
        <taxon>Bacillati</taxon>
        <taxon>Cyanobacteriota</taxon>
        <taxon>Cyanophyceae</taxon>
        <taxon>Nostocales</taxon>
        <taxon>Nostocaceae</taxon>
        <taxon>Nostoc</taxon>
    </lineage>
</organism>
<dbReference type="HAMAP" id="MF_00902">
    <property type="entry name" value="TatC"/>
    <property type="match status" value="1"/>
</dbReference>
<dbReference type="EMBL" id="BDGE01000107">
    <property type="protein sequence ID" value="GBE95502.1"/>
    <property type="molecule type" value="Genomic_DNA"/>
</dbReference>
<feature type="transmembrane region" description="Helical" evidence="5">
    <location>
        <begin position="222"/>
        <end position="240"/>
    </location>
</feature>
<comment type="subcellular location">
    <subcellularLocation>
        <location evidence="5">Cell membrane</location>
        <topology evidence="5">Multi-pass membrane protein</topology>
    </subcellularLocation>
    <subcellularLocation>
        <location evidence="1">Membrane</location>
        <topology evidence="1">Multi-pass membrane protein</topology>
    </subcellularLocation>
</comment>